<dbReference type="AlphaFoldDB" id="A0A2R5ERH9"/>
<dbReference type="GO" id="GO:0009847">
    <property type="term" value="P:spore germination"/>
    <property type="evidence" value="ECO:0007669"/>
    <property type="project" value="InterPro"/>
</dbReference>
<keyword evidence="11" id="KW-1185">Reference proteome</keyword>
<proteinExistence type="inferred from homology"/>
<dbReference type="EMBL" id="BDQX01000210">
    <property type="protein sequence ID" value="GBG09296.1"/>
    <property type="molecule type" value="Genomic_DNA"/>
</dbReference>
<sequence length="394" mass="43381">MLVVLTTLPGCWNRVELNEIAIISATAVDWEDGEWVLTYQIIIPKAISGHSGGSRGAAINVFSSHAENFRSAISKASQETSRRLYFSHNQIVIVGQDAARKGLGQLLEAYLRNHDSRETVNVFLSKSNARQLLEQLMPLEQNPGEAIHRMIGNEETNNSSFRQMTINDVLMDLLSSAQATGLPVLSLTGTGGGADRVQKLGQTSSPSKIRLSELGLIVGDKLVGWVDNRESSGINWLNNTVDRTTVGFACSDRKSAKKDSSIRVVRAESKRTPGYRDGKWRIDVDIKAEGSLLEYNCKGDISTPDKIEAIERRIEEEIRSTALSGWRAISASKADVVGFGNLIHKKYPKLWKQEVSNWRETFPATAVSVNVSFKLSTTGSSGNNFKQIQEDTGK</sequence>
<dbReference type="InterPro" id="IPR046953">
    <property type="entry name" value="Spore_GerAC-like_C"/>
</dbReference>
<accession>A0A2R5ERH9</accession>
<organism evidence="10 11">
    <name type="scientific">Paenibacillus agaridevorans</name>
    <dbReference type="NCBI Taxonomy" id="171404"/>
    <lineage>
        <taxon>Bacteria</taxon>
        <taxon>Bacillati</taxon>
        <taxon>Bacillota</taxon>
        <taxon>Bacilli</taxon>
        <taxon>Bacillales</taxon>
        <taxon>Paenibacillaceae</taxon>
        <taxon>Paenibacillus</taxon>
    </lineage>
</organism>
<keyword evidence="7" id="KW-0449">Lipoprotein</keyword>
<evidence type="ECO:0000313" key="11">
    <source>
        <dbReference type="Proteomes" id="UP000245202"/>
    </source>
</evidence>
<evidence type="ECO:0000256" key="7">
    <source>
        <dbReference type="ARBA" id="ARBA00023288"/>
    </source>
</evidence>
<evidence type="ECO:0000256" key="6">
    <source>
        <dbReference type="ARBA" id="ARBA00023139"/>
    </source>
</evidence>
<keyword evidence="5" id="KW-0472">Membrane</keyword>
<evidence type="ECO:0000256" key="3">
    <source>
        <dbReference type="ARBA" id="ARBA00022544"/>
    </source>
</evidence>
<comment type="subcellular location">
    <subcellularLocation>
        <location evidence="1">Membrane</location>
        <topology evidence="1">Lipid-anchor</topology>
    </subcellularLocation>
</comment>
<evidence type="ECO:0000256" key="1">
    <source>
        <dbReference type="ARBA" id="ARBA00004635"/>
    </source>
</evidence>
<keyword evidence="4" id="KW-0732">Signal</keyword>
<dbReference type="Gene3D" id="3.30.300.210">
    <property type="entry name" value="Nutrient germinant receptor protein C, domain 3"/>
    <property type="match status" value="1"/>
</dbReference>
<dbReference type="Pfam" id="PF25198">
    <property type="entry name" value="Spore_GerAC_N"/>
    <property type="match status" value="1"/>
</dbReference>
<dbReference type="GO" id="GO:0016020">
    <property type="term" value="C:membrane"/>
    <property type="evidence" value="ECO:0007669"/>
    <property type="project" value="UniProtKB-SubCell"/>
</dbReference>
<dbReference type="InterPro" id="IPR057336">
    <property type="entry name" value="GerAC_N"/>
</dbReference>
<dbReference type="InterPro" id="IPR038501">
    <property type="entry name" value="Spore_GerAC_C_sf"/>
</dbReference>
<dbReference type="InterPro" id="IPR008844">
    <property type="entry name" value="Spore_GerAC-like"/>
</dbReference>
<evidence type="ECO:0000256" key="4">
    <source>
        <dbReference type="ARBA" id="ARBA00022729"/>
    </source>
</evidence>
<evidence type="ECO:0000259" key="8">
    <source>
        <dbReference type="Pfam" id="PF05504"/>
    </source>
</evidence>
<comment type="caution">
    <text evidence="10">The sequence shown here is derived from an EMBL/GenBank/DDBJ whole genome shotgun (WGS) entry which is preliminary data.</text>
</comment>
<dbReference type="PANTHER" id="PTHR35789:SF1">
    <property type="entry name" value="SPORE GERMINATION PROTEIN B3"/>
    <property type="match status" value="1"/>
</dbReference>
<comment type="similarity">
    <text evidence="2">Belongs to the GerABKC lipoprotein family.</text>
</comment>
<evidence type="ECO:0000256" key="2">
    <source>
        <dbReference type="ARBA" id="ARBA00007886"/>
    </source>
</evidence>
<reference evidence="10 11" key="1">
    <citation type="submission" date="2017-08" db="EMBL/GenBank/DDBJ databases">
        <title>Substantial Increase in Enzyme Production by Combined Drug-Resistance Mutations in Paenibacillus agaridevorans.</title>
        <authorList>
            <person name="Tanaka Y."/>
            <person name="Funane K."/>
            <person name="Hosaka T."/>
            <person name="Shiwa Y."/>
            <person name="Fujita N."/>
            <person name="Miyazaki T."/>
            <person name="Yoshikawa H."/>
            <person name="Murakami K."/>
            <person name="Kasahara K."/>
            <person name="Inaoka T."/>
            <person name="Hiraga Y."/>
            <person name="Ochi K."/>
        </authorList>
    </citation>
    <scope>NUCLEOTIDE SEQUENCE [LARGE SCALE GENOMIC DNA]</scope>
    <source>
        <strain evidence="10 11">T-3040</strain>
    </source>
</reference>
<protein>
    <submittedName>
        <fullName evidence="10">Uncharacterized protein</fullName>
    </submittedName>
</protein>
<feature type="domain" description="Spore germination GerAC-like C-terminal" evidence="8">
    <location>
        <begin position="214"/>
        <end position="379"/>
    </location>
</feature>
<keyword evidence="6" id="KW-0564">Palmitate</keyword>
<dbReference type="PANTHER" id="PTHR35789">
    <property type="entry name" value="SPORE GERMINATION PROTEIN B3"/>
    <property type="match status" value="1"/>
</dbReference>
<dbReference type="Pfam" id="PF05504">
    <property type="entry name" value="Spore_GerAC"/>
    <property type="match status" value="1"/>
</dbReference>
<dbReference type="Gene3D" id="6.20.190.10">
    <property type="entry name" value="Nutrient germinant receptor protein C, domain 1"/>
    <property type="match status" value="1"/>
</dbReference>
<evidence type="ECO:0000313" key="10">
    <source>
        <dbReference type="EMBL" id="GBG09296.1"/>
    </source>
</evidence>
<gene>
    <name evidence="10" type="ORF">PAT3040_03938</name>
</gene>
<name>A0A2R5ERH9_9BACL</name>
<feature type="domain" description="Spore germination protein N-terminal" evidence="9">
    <location>
        <begin position="13"/>
        <end position="186"/>
    </location>
</feature>
<evidence type="ECO:0000256" key="5">
    <source>
        <dbReference type="ARBA" id="ARBA00023136"/>
    </source>
</evidence>
<dbReference type="NCBIfam" id="TIGR02887">
    <property type="entry name" value="spore_ger_x_C"/>
    <property type="match status" value="1"/>
</dbReference>
<keyword evidence="3" id="KW-0309">Germination</keyword>
<evidence type="ECO:0000259" key="9">
    <source>
        <dbReference type="Pfam" id="PF25198"/>
    </source>
</evidence>
<dbReference type="Proteomes" id="UP000245202">
    <property type="component" value="Unassembled WGS sequence"/>
</dbReference>